<dbReference type="InterPro" id="IPR000945">
    <property type="entry name" value="DBH-like"/>
</dbReference>
<dbReference type="STRING" id="471704.A0A195E2X4"/>
<dbReference type="Proteomes" id="UP000078492">
    <property type="component" value="Unassembled WGS sequence"/>
</dbReference>
<evidence type="ECO:0000259" key="1">
    <source>
        <dbReference type="Pfam" id="PF03351"/>
    </source>
</evidence>
<dbReference type="GO" id="GO:0006589">
    <property type="term" value="P:octopamine biosynthetic process"/>
    <property type="evidence" value="ECO:0007669"/>
    <property type="project" value="TreeGrafter"/>
</dbReference>
<dbReference type="InterPro" id="IPR005018">
    <property type="entry name" value="DOMON_domain"/>
</dbReference>
<dbReference type="CDD" id="cd09631">
    <property type="entry name" value="DOMON_DOH"/>
    <property type="match status" value="1"/>
</dbReference>
<evidence type="ECO:0000313" key="2">
    <source>
        <dbReference type="EMBL" id="KYN19431.1"/>
    </source>
</evidence>
<evidence type="ECO:0000313" key="3">
    <source>
        <dbReference type="Proteomes" id="UP000078492"/>
    </source>
</evidence>
<dbReference type="GO" id="GO:0042420">
    <property type="term" value="P:dopamine catabolic process"/>
    <property type="evidence" value="ECO:0007669"/>
    <property type="project" value="TreeGrafter"/>
</dbReference>
<dbReference type="PANTHER" id="PTHR10157">
    <property type="entry name" value="DOPAMINE BETA HYDROXYLASE RELATED"/>
    <property type="match status" value="1"/>
</dbReference>
<name>A0A195E2X4_9HYME</name>
<dbReference type="AlphaFoldDB" id="A0A195E2X4"/>
<dbReference type="GO" id="GO:0004500">
    <property type="term" value="F:dopamine beta-monooxygenase activity"/>
    <property type="evidence" value="ECO:0007669"/>
    <property type="project" value="InterPro"/>
</dbReference>
<sequence>MTNQLLTANGNEPVPRINLKRVGQVNYMPVMRLCRLAVIARFQDRHVKDASRDPQMDSSQDYRLLLGYENKTHTVLRFSRRYDTCDPRDLKITKAGAQDNFLRSIHKSTRDLLSALILHLFHRDKCVYIV</sequence>
<organism evidence="2 3">
    <name type="scientific">Trachymyrmex cornetzi</name>
    <dbReference type="NCBI Taxonomy" id="471704"/>
    <lineage>
        <taxon>Eukaryota</taxon>
        <taxon>Metazoa</taxon>
        <taxon>Ecdysozoa</taxon>
        <taxon>Arthropoda</taxon>
        <taxon>Hexapoda</taxon>
        <taxon>Insecta</taxon>
        <taxon>Pterygota</taxon>
        <taxon>Neoptera</taxon>
        <taxon>Endopterygota</taxon>
        <taxon>Hymenoptera</taxon>
        <taxon>Apocrita</taxon>
        <taxon>Aculeata</taxon>
        <taxon>Formicoidea</taxon>
        <taxon>Formicidae</taxon>
        <taxon>Myrmicinae</taxon>
        <taxon>Trachymyrmex</taxon>
    </lineage>
</organism>
<gene>
    <name evidence="2" type="ORF">ALC57_08198</name>
</gene>
<dbReference type="GO" id="GO:0005507">
    <property type="term" value="F:copper ion binding"/>
    <property type="evidence" value="ECO:0007669"/>
    <property type="project" value="TreeGrafter"/>
</dbReference>
<dbReference type="PANTHER" id="PTHR10157:SF40">
    <property type="entry name" value="MOXD1 HOMOLOG 2"/>
    <property type="match status" value="1"/>
</dbReference>
<feature type="domain" description="DOMON" evidence="1">
    <location>
        <begin position="40"/>
        <end position="96"/>
    </location>
</feature>
<keyword evidence="3" id="KW-1185">Reference proteome</keyword>
<accession>A0A195E2X4</accession>
<dbReference type="GO" id="GO:0042421">
    <property type="term" value="P:norepinephrine biosynthetic process"/>
    <property type="evidence" value="ECO:0007669"/>
    <property type="project" value="TreeGrafter"/>
</dbReference>
<dbReference type="GO" id="GO:0005615">
    <property type="term" value="C:extracellular space"/>
    <property type="evidence" value="ECO:0007669"/>
    <property type="project" value="TreeGrafter"/>
</dbReference>
<dbReference type="GO" id="GO:0030667">
    <property type="term" value="C:secretory granule membrane"/>
    <property type="evidence" value="ECO:0007669"/>
    <property type="project" value="TreeGrafter"/>
</dbReference>
<reference evidence="2 3" key="1">
    <citation type="submission" date="2015-09" db="EMBL/GenBank/DDBJ databases">
        <title>Trachymyrmex cornetzi WGS genome.</title>
        <authorList>
            <person name="Nygaard S."/>
            <person name="Hu H."/>
            <person name="Boomsma J."/>
            <person name="Zhang G."/>
        </authorList>
    </citation>
    <scope>NUCLEOTIDE SEQUENCE [LARGE SCALE GENOMIC DNA]</scope>
    <source>
        <strain evidence="2">Tcor2-1</strain>
        <tissue evidence="2">Whole body</tissue>
    </source>
</reference>
<dbReference type="EMBL" id="KQ979709">
    <property type="protein sequence ID" value="KYN19431.1"/>
    <property type="molecule type" value="Genomic_DNA"/>
</dbReference>
<dbReference type="InterPro" id="IPR045266">
    <property type="entry name" value="DOH_DOMON"/>
</dbReference>
<proteinExistence type="predicted"/>
<dbReference type="Pfam" id="PF03351">
    <property type="entry name" value="DOMON"/>
    <property type="match status" value="1"/>
</dbReference>
<protein>
    <submittedName>
        <fullName evidence="2">MOXD1 like protein 2</fullName>
    </submittedName>
</protein>